<feature type="region of interest" description="Disordered" evidence="12">
    <location>
        <begin position="1"/>
        <end position="264"/>
    </location>
</feature>
<evidence type="ECO:0000256" key="10">
    <source>
        <dbReference type="ARBA" id="ARBA00065474"/>
    </source>
</evidence>
<dbReference type="Ensembl" id="ENSANAT00000039661.1">
    <property type="protein sequence ID" value="ENSANAP00000021773.1"/>
    <property type="gene ID" value="ENSANAG00000028437.1"/>
</dbReference>
<evidence type="ECO:0000256" key="9">
    <source>
        <dbReference type="ARBA" id="ARBA00058720"/>
    </source>
</evidence>
<dbReference type="AlphaFoldDB" id="A0A2K5DLD5"/>
<dbReference type="Gene3D" id="2.30.29.30">
    <property type="entry name" value="Pleckstrin-homology domain (PH domain)/Phosphotyrosine-binding domain (PTB)"/>
    <property type="match status" value="1"/>
</dbReference>
<evidence type="ECO:0000313" key="15">
    <source>
        <dbReference type="Proteomes" id="UP000233020"/>
    </source>
</evidence>
<keyword evidence="7" id="KW-0007">Acetylation</keyword>
<accession>A0A2K5DLD5</accession>
<dbReference type="OrthoDB" id="185618at2759"/>
<keyword evidence="5" id="KW-0597">Phosphoprotein</keyword>
<organism evidence="14 15">
    <name type="scientific">Aotus nancymaae</name>
    <name type="common">Ma's night monkey</name>
    <dbReference type="NCBI Taxonomy" id="37293"/>
    <lineage>
        <taxon>Eukaryota</taxon>
        <taxon>Metazoa</taxon>
        <taxon>Chordata</taxon>
        <taxon>Craniata</taxon>
        <taxon>Vertebrata</taxon>
        <taxon>Euteleostomi</taxon>
        <taxon>Mammalia</taxon>
        <taxon>Eutheria</taxon>
        <taxon>Euarchontoglires</taxon>
        <taxon>Primates</taxon>
        <taxon>Haplorrhini</taxon>
        <taxon>Platyrrhini</taxon>
        <taxon>Aotidae</taxon>
        <taxon>Aotus</taxon>
    </lineage>
</organism>
<dbReference type="SUPFAM" id="SSF50729">
    <property type="entry name" value="PH domain-like"/>
    <property type="match status" value="1"/>
</dbReference>
<evidence type="ECO:0000256" key="2">
    <source>
        <dbReference type="ARBA" id="ARBA00004496"/>
    </source>
</evidence>
<gene>
    <name evidence="14" type="primary">RANBP3</name>
</gene>
<dbReference type="PANTHER" id="PTHR23138:SF91">
    <property type="entry name" value="RAN-BINDING PROTEIN 3"/>
    <property type="match status" value="1"/>
</dbReference>
<keyword evidence="4" id="KW-0963">Cytoplasm</keyword>
<comment type="subcellular location">
    <subcellularLocation>
        <location evidence="2">Cytoplasm</location>
    </subcellularLocation>
    <subcellularLocation>
        <location evidence="1">Nucleus</location>
    </subcellularLocation>
</comment>
<dbReference type="FunFam" id="2.30.29.30:FF:000106">
    <property type="entry name" value="ran-binding protein 3 isoform X2"/>
    <property type="match status" value="1"/>
</dbReference>
<name>A0A2K5DLD5_AOTNA</name>
<dbReference type="GeneID" id="105706016"/>
<feature type="compositionally biased region" description="Basic and acidic residues" evidence="12">
    <location>
        <begin position="20"/>
        <end position="49"/>
    </location>
</feature>
<feature type="domain" description="RanBD1" evidence="13">
    <location>
        <begin position="385"/>
        <end position="466"/>
    </location>
</feature>
<feature type="compositionally biased region" description="Pro residues" evidence="12">
    <location>
        <begin position="75"/>
        <end position="89"/>
    </location>
</feature>
<evidence type="ECO:0000256" key="1">
    <source>
        <dbReference type="ARBA" id="ARBA00004123"/>
    </source>
</evidence>
<feature type="region of interest" description="Disordered" evidence="12">
    <location>
        <begin position="515"/>
        <end position="567"/>
    </location>
</feature>
<dbReference type="InterPro" id="IPR045255">
    <property type="entry name" value="RanBP1-like"/>
</dbReference>
<feature type="compositionally biased region" description="Low complexity" evidence="12">
    <location>
        <begin position="549"/>
        <end position="567"/>
    </location>
</feature>
<dbReference type="GO" id="GO:0005737">
    <property type="term" value="C:cytoplasm"/>
    <property type="evidence" value="ECO:0007669"/>
    <property type="project" value="UniProtKB-SubCell"/>
</dbReference>
<dbReference type="Proteomes" id="UP000233020">
    <property type="component" value="Unplaced"/>
</dbReference>
<feature type="compositionally biased region" description="Basic and acidic residues" evidence="12">
    <location>
        <begin position="215"/>
        <end position="237"/>
    </location>
</feature>
<comment type="function">
    <text evidence="9">Acts as a cofactor for XPO1/CRM1-mediated nuclear export, perhaps as export complex scaffolding protein. Bound to XPO1/CRM1, stabilizes the XPO1/CRM1-cargo interaction. In the absence of Ran-bound GTP prevents binding of XPO1/CRM1 to the nuclear pore complex. Binds to CHC1/RCC1 and increases the guanine nucleotide exchange activity of CHC1/RCC1. Recruits XPO1/CRM1 to CHC1/RCC1 in a Ran-dependent manner. Negative regulator of TGF-beta signaling through interaction with the R-SMAD proteins, SMAD2 and SMAD3, and mediating their nuclear export.</text>
</comment>
<evidence type="ECO:0000256" key="7">
    <source>
        <dbReference type="ARBA" id="ARBA00022990"/>
    </source>
</evidence>
<keyword evidence="3" id="KW-0813">Transport</keyword>
<dbReference type="InterPro" id="IPR000156">
    <property type="entry name" value="Ran_bind_dom"/>
</dbReference>
<feature type="compositionally biased region" description="Low complexity" evidence="12">
    <location>
        <begin position="347"/>
        <end position="362"/>
    </location>
</feature>
<dbReference type="PROSITE" id="PS50196">
    <property type="entry name" value="RANBD1"/>
    <property type="match status" value="1"/>
</dbReference>
<keyword evidence="6" id="KW-0653">Protein transport</keyword>
<reference evidence="14" key="2">
    <citation type="submission" date="2025-09" db="UniProtKB">
        <authorList>
            <consortium name="Ensembl"/>
        </authorList>
    </citation>
    <scope>IDENTIFICATION</scope>
</reference>
<sequence>MADLANEEKPAIAPPVFVFQKDKGQKSPAEQKDLSDSGEEPRGEAEAPHHGTGHPESAGEHALEPPAPAGASASTPPPPAPEAQLPPFPRELAGRSAGGSSPEGGEDSDREDGNYCPPVKRERTSSLTQFPPSQSEERSSGFRLKPPTLIHGQAPSAGLPSQKPKEQQRSVLRPAVLQAPQPKALSQTVPSSGTNGVSLPADCTGAVPAASPDNPARRSPSEAADEVRALEEKEPQKNESSNASEEEACEKKDPATQQAFVFGQNLRDRVKLINENADEADMENAGHPTTDTPTATNYFLQYISSSLENSTNSVDASSNKFVFGQNMSERVLSFPKLNEVSSDANRENAAAESGSESSSQEATPEKESLAESAAAYTKATARKCLLEKVEVITGEEAESNVLQMQCKLFVFDKASQSWVERGRGLLRLNDMASTDDGTLQSRLVMRTQGSLRLILNTKLWAQMQIDKASEKSIRITAMDTEDQGVKVFLISASSKDTGQLYAALHHRILALRSRVEQEQEAKMPAPEPGAAPSNEEDDSDDDDVLAPSGATAAGAGDEGDGQTTGST</sequence>
<dbReference type="GeneTree" id="ENSGT00940000158588"/>
<evidence type="ECO:0000313" key="14">
    <source>
        <dbReference type="Ensembl" id="ENSANAP00000021773.1"/>
    </source>
</evidence>
<dbReference type="CTD" id="8498"/>
<reference evidence="14" key="1">
    <citation type="submission" date="2025-08" db="UniProtKB">
        <authorList>
            <consortium name="Ensembl"/>
        </authorList>
    </citation>
    <scope>IDENTIFICATION</scope>
</reference>
<protein>
    <recommendedName>
        <fullName evidence="11">Ran-binding protein 3</fullName>
    </recommendedName>
</protein>
<evidence type="ECO:0000259" key="13">
    <source>
        <dbReference type="PROSITE" id="PS50196"/>
    </source>
</evidence>
<dbReference type="CDD" id="cd13180">
    <property type="entry name" value="RanBD_RanBP3"/>
    <property type="match status" value="1"/>
</dbReference>
<comment type="subunit">
    <text evidence="10">Interacts with CHC1 in a Ran-stimulated manner. Interacts with XPO1. Interacts (via its C-terminal R domain) with SMAD2 (dephosphorylated form via its MH1 and MH2 domains); the interaction results in the nuclear export of SMAD2 and termination of the TGF-beta signaling. Interacts (via its C-terminal R domain) with SMAD3 (dephosphorylated form via its MH1 domain); the interaction results in the nuclear export of SMAD3 and termination of the TGF-beta signaling.</text>
</comment>
<evidence type="ECO:0000256" key="12">
    <source>
        <dbReference type="SAM" id="MobiDB-lite"/>
    </source>
</evidence>
<feature type="compositionally biased region" description="Acidic residues" evidence="12">
    <location>
        <begin position="534"/>
        <end position="544"/>
    </location>
</feature>
<keyword evidence="15" id="KW-1185">Reference proteome</keyword>
<dbReference type="GO" id="GO:0006611">
    <property type="term" value="P:protein export from nucleus"/>
    <property type="evidence" value="ECO:0007669"/>
    <property type="project" value="TreeGrafter"/>
</dbReference>
<evidence type="ECO:0000256" key="6">
    <source>
        <dbReference type="ARBA" id="ARBA00022927"/>
    </source>
</evidence>
<dbReference type="OMA" id="SHTEKCD"/>
<feature type="compositionally biased region" description="Basic and acidic residues" evidence="12">
    <location>
        <begin position="1"/>
        <end position="10"/>
    </location>
</feature>
<dbReference type="SMART" id="SM00160">
    <property type="entry name" value="RanBD"/>
    <property type="match status" value="1"/>
</dbReference>
<dbReference type="Pfam" id="PF00638">
    <property type="entry name" value="Ran_BP1"/>
    <property type="match status" value="1"/>
</dbReference>
<evidence type="ECO:0000256" key="11">
    <source>
        <dbReference type="ARBA" id="ARBA00072605"/>
    </source>
</evidence>
<keyword evidence="8" id="KW-0539">Nucleus</keyword>
<feature type="compositionally biased region" description="Polar residues" evidence="12">
    <location>
        <begin position="184"/>
        <end position="197"/>
    </location>
</feature>
<feature type="compositionally biased region" description="Polar residues" evidence="12">
    <location>
        <begin position="125"/>
        <end position="134"/>
    </location>
</feature>
<dbReference type="PANTHER" id="PTHR23138">
    <property type="entry name" value="RAN BINDING PROTEIN"/>
    <property type="match status" value="1"/>
</dbReference>
<dbReference type="GO" id="GO:0005634">
    <property type="term" value="C:nucleus"/>
    <property type="evidence" value="ECO:0007669"/>
    <property type="project" value="UniProtKB-SubCell"/>
</dbReference>
<feature type="region of interest" description="Disordered" evidence="12">
    <location>
        <begin position="342"/>
        <end position="371"/>
    </location>
</feature>
<dbReference type="InterPro" id="IPR011993">
    <property type="entry name" value="PH-like_dom_sf"/>
</dbReference>
<proteinExistence type="predicted"/>
<evidence type="ECO:0000256" key="4">
    <source>
        <dbReference type="ARBA" id="ARBA00022490"/>
    </source>
</evidence>
<evidence type="ECO:0000256" key="5">
    <source>
        <dbReference type="ARBA" id="ARBA00022553"/>
    </source>
</evidence>
<evidence type="ECO:0000256" key="3">
    <source>
        <dbReference type="ARBA" id="ARBA00022448"/>
    </source>
</evidence>
<evidence type="ECO:0000256" key="8">
    <source>
        <dbReference type="ARBA" id="ARBA00023242"/>
    </source>
</evidence>